<dbReference type="PANTHER" id="PTHR43356">
    <property type="entry name" value="PHOSPHATE ACETYLTRANSFERASE"/>
    <property type="match status" value="1"/>
</dbReference>
<dbReference type="PANTHER" id="PTHR43356:SF2">
    <property type="entry name" value="PHOSPHATE ACETYLTRANSFERASE"/>
    <property type="match status" value="1"/>
</dbReference>
<dbReference type="RefSeq" id="WP_400186513.1">
    <property type="nucleotide sequence ID" value="NZ_JBGORX010000001.1"/>
</dbReference>
<dbReference type="InterPro" id="IPR050500">
    <property type="entry name" value="Phos_Acetyltrans/Butyryltrans"/>
</dbReference>
<name>A0ABW8D8T7_9GAMM</name>
<keyword evidence="6" id="KW-1185">Reference proteome</keyword>
<gene>
    <name evidence="5" type="ORF">ACD661_04070</name>
</gene>
<dbReference type="Gene3D" id="3.10.129.10">
    <property type="entry name" value="Hotdog Thioesterase"/>
    <property type="match status" value="1"/>
</dbReference>
<keyword evidence="2" id="KW-0012">Acyltransferase</keyword>
<evidence type="ECO:0000259" key="3">
    <source>
        <dbReference type="Pfam" id="PF01515"/>
    </source>
</evidence>
<dbReference type="NCBIfam" id="NF006045">
    <property type="entry name" value="PRK08190.1"/>
    <property type="match status" value="1"/>
</dbReference>
<dbReference type="InterPro" id="IPR029069">
    <property type="entry name" value="HotDog_dom_sf"/>
</dbReference>
<comment type="caution">
    <text evidence="5">The sequence shown here is derived from an EMBL/GenBank/DDBJ whole genome shotgun (WGS) entry which is preliminary data.</text>
</comment>
<evidence type="ECO:0000256" key="2">
    <source>
        <dbReference type="ARBA" id="ARBA00023315"/>
    </source>
</evidence>
<accession>A0ABW8D8T7</accession>
<organism evidence="5 6">
    <name type="scientific">Legionella lytica</name>
    <dbReference type="NCBI Taxonomy" id="96232"/>
    <lineage>
        <taxon>Bacteria</taxon>
        <taxon>Pseudomonadati</taxon>
        <taxon>Pseudomonadota</taxon>
        <taxon>Gammaproteobacteria</taxon>
        <taxon>Legionellales</taxon>
        <taxon>Legionellaceae</taxon>
        <taxon>Legionella</taxon>
    </lineage>
</organism>
<dbReference type="Proteomes" id="UP001615550">
    <property type="component" value="Unassembled WGS sequence"/>
</dbReference>
<dbReference type="SUPFAM" id="SSF54637">
    <property type="entry name" value="Thioesterase/thiol ester dehydrase-isomerase"/>
    <property type="match status" value="1"/>
</dbReference>
<dbReference type="Gene3D" id="3.40.718.10">
    <property type="entry name" value="Isopropylmalate Dehydrogenase"/>
    <property type="match status" value="1"/>
</dbReference>
<evidence type="ECO:0000259" key="4">
    <source>
        <dbReference type="Pfam" id="PF01575"/>
    </source>
</evidence>
<proteinExistence type="predicted"/>
<evidence type="ECO:0000256" key="1">
    <source>
        <dbReference type="ARBA" id="ARBA00022679"/>
    </source>
</evidence>
<dbReference type="InterPro" id="IPR002505">
    <property type="entry name" value="PTA_PTB"/>
</dbReference>
<evidence type="ECO:0000313" key="6">
    <source>
        <dbReference type="Proteomes" id="UP001615550"/>
    </source>
</evidence>
<dbReference type="EMBL" id="JBGORX010000001">
    <property type="protein sequence ID" value="MFJ1267735.1"/>
    <property type="molecule type" value="Genomic_DNA"/>
</dbReference>
<dbReference type="InterPro" id="IPR002539">
    <property type="entry name" value="MaoC-like_dom"/>
</dbReference>
<keyword evidence="1" id="KW-0808">Transferase</keyword>
<dbReference type="Pfam" id="PF01575">
    <property type="entry name" value="MaoC_dehydratas"/>
    <property type="match status" value="1"/>
</dbReference>
<sequence length="465" mass="50583">MSYIENRVFDEISIGDSASLKRTLTQKDIELFAVMSGDVNPAHVDAEYAKTDMFHKIVGHGMWGASLLSTVLGTELPGPGTIYLDQTLKFESPVGIGDTITVTLTVTEKVQEKNIVMLDCLCVNQFGKTVISGYAKVIAPTEKIKRKRMTLPEVELKEEKAHWYQGLMAVKNQYRPLITAVVHPVDVLSLNGAITAAQDGLITPILIGPKQKILDAAKEADLDISDYEIVPTMHSNEAAEKAVEMAQKCLVEAIMKGKLHTDELMTPIVNKNSGLRTARRMSHVFCMDVPNYPKPIFLTDAAINLFPNLKDKCDIVQNAIDLFSTLGFGIPNVAILSAVETVNEKIPSTLDATALCKMAERGQIKGGVLDGPLAFDNAISMDSAREKGIYSPVAGQADILVVPDVESGNMLYKQMTYLSGIEAAGIVLGARVPIILTSRGSDELSRKASCIMGLLYVRRQTDGVK</sequence>
<dbReference type="NCBIfam" id="NF008852">
    <property type="entry name" value="PRK11890.1"/>
    <property type="match status" value="1"/>
</dbReference>
<protein>
    <submittedName>
        <fullName evidence="5">Bifunctional enoyl-CoA hydratase/phosphate acetyltransferase</fullName>
    </submittedName>
</protein>
<reference evidence="5 6" key="1">
    <citation type="submission" date="2024-08" db="EMBL/GenBank/DDBJ databases">
        <title>Draft Genome Sequence of Legionella lytica strain DSB2004, Isolated From a Fire Sprinkler System.</title>
        <authorList>
            <person name="Everhart A.D."/>
            <person name="Kidane D.T."/>
            <person name="Farone A.L."/>
            <person name="Farone M.B."/>
        </authorList>
    </citation>
    <scope>NUCLEOTIDE SEQUENCE [LARGE SCALE GENOMIC DNA]</scope>
    <source>
        <strain evidence="5 6">DSB2004</strain>
    </source>
</reference>
<dbReference type="Pfam" id="PF01515">
    <property type="entry name" value="PTA_PTB"/>
    <property type="match status" value="1"/>
</dbReference>
<feature type="domain" description="Phosphate acetyl/butaryl transferase" evidence="3">
    <location>
        <begin position="237"/>
        <end position="441"/>
    </location>
</feature>
<feature type="domain" description="MaoC-like" evidence="4">
    <location>
        <begin position="20"/>
        <end position="115"/>
    </location>
</feature>
<dbReference type="SUPFAM" id="SSF53659">
    <property type="entry name" value="Isocitrate/Isopropylmalate dehydrogenase-like"/>
    <property type="match status" value="1"/>
</dbReference>
<evidence type="ECO:0000313" key="5">
    <source>
        <dbReference type="EMBL" id="MFJ1267735.1"/>
    </source>
</evidence>
<dbReference type="CDD" id="cd03449">
    <property type="entry name" value="R_hydratase"/>
    <property type="match status" value="1"/>
</dbReference>